<dbReference type="GO" id="GO:0000976">
    <property type="term" value="F:transcription cis-regulatory region binding"/>
    <property type="evidence" value="ECO:0007669"/>
    <property type="project" value="TreeGrafter"/>
</dbReference>
<feature type="region of interest" description="Disordered" evidence="6">
    <location>
        <begin position="40"/>
        <end position="100"/>
    </location>
</feature>
<keyword evidence="2" id="KW-0805">Transcription regulation</keyword>
<organism evidence="8 9">
    <name type="scientific">Hibiscus syriacus</name>
    <name type="common">Rose of Sharon</name>
    <dbReference type="NCBI Taxonomy" id="106335"/>
    <lineage>
        <taxon>Eukaryota</taxon>
        <taxon>Viridiplantae</taxon>
        <taxon>Streptophyta</taxon>
        <taxon>Embryophyta</taxon>
        <taxon>Tracheophyta</taxon>
        <taxon>Spermatophyta</taxon>
        <taxon>Magnoliopsida</taxon>
        <taxon>eudicotyledons</taxon>
        <taxon>Gunneridae</taxon>
        <taxon>Pentapetalae</taxon>
        <taxon>rosids</taxon>
        <taxon>malvids</taxon>
        <taxon>Malvales</taxon>
        <taxon>Malvaceae</taxon>
        <taxon>Malvoideae</taxon>
        <taxon>Hibiscus</taxon>
    </lineage>
</organism>
<dbReference type="Pfam" id="PF00170">
    <property type="entry name" value="bZIP_1"/>
    <property type="match status" value="1"/>
</dbReference>
<keyword evidence="3" id="KW-0238">DNA-binding</keyword>
<reference evidence="8" key="1">
    <citation type="submission" date="2019-09" db="EMBL/GenBank/DDBJ databases">
        <title>Draft genome information of white flower Hibiscus syriacus.</title>
        <authorList>
            <person name="Kim Y.-M."/>
        </authorList>
    </citation>
    <scope>NUCLEOTIDE SEQUENCE [LARGE SCALE GENOMIC DNA]</scope>
    <source>
        <strain evidence="8">YM2019G1</strain>
    </source>
</reference>
<evidence type="ECO:0000259" key="7">
    <source>
        <dbReference type="PROSITE" id="PS50217"/>
    </source>
</evidence>
<dbReference type="SMART" id="SM00338">
    <property type="entry name" value="BRLZ"/>
    <property type="match status" value="1"/>
</dbReference>
<dbReference type="AlphaFoldDB" id="A0A6A3ABS7"/>
<dbReference type="Proteomes" id="UP000436088">
    <property type="component" value="Unassembled WGS sequence"/>
</dbReference>
<dbReference type="PROSITE" id="PS00036">
    <property type="entry name" value="BZIP_BASIC"/>
    <property type="match status" value="1"/>
</dbReference>
<evidence type="ECO:0000256" key="2">
    <source>
        <dbReference type="ARBA" id="ARBA00023015"/>
    </source>
</evidence>
<dbReference type="GO" id="GO:0046982">
    <property type="term" value="F:protein heterodimerization activity"/>
    <property type="evidence" value="ECO:0007669"/>
    <property type="project" value="UniProtKB-ARBA"/>
</dbReference>
<dbReference type="CDD" id="cd14702">
    <property type="entry name" value="bZIP_plant_GBF1"/>
    <property type="match status" value="1"/>
</dbReference>
<dbReference type="InterPro" id="IPR004827">
    <property type="entry name" value="bZIP"/>
</dbReference>
<feature type="compositionally biased region" description="Low complexity" evidence="6">
    <location>
        <begin position="46"/>
        <end position="66"/>
    </location>
</feature>
<keyword evidence="4" id="KW-0804">Transcription</keyword>
<dbReference type="OrthoDB" id="551672at2759"/>
<evidence type="ECO:0000256" key="6">
    <source>
        <dbReference type="SAM" id="MobiDB-lite"/>
    </source>
</evidence>
<dbReference type="EMBL" id="VEPZ02001024">
    <property type="protein sequence ID" value="KAE8701167.1"/>
    <property type="molecule type" value="Genomic_DNA"/>
</dbReference>
<dbReference type="FunFam" id="1.20.5.170:FF:000020">
    <property type="entry name" value="BZIP transcription factor"/>
    <property type="match status" value="1"/>
</dbReference>
<keyword evidence="9" id="KW-1185">Reference proteome</keyword>
<feature type="domain" description="BZIP" evidence="7">
    <location>
        <begin position="79"/>
        <end position="142"/>
    </location>
</feature>
<proteinExistence type="predicted"/>
<dbReference type="SUPFAM" id="SSF57959">
    <property type="entry name" value="Leucine zipper domain"/>
    <property type="match status" value="1"/>
</dbReference>
<dbReference type="InterPro" id="IPR045314">
    <property type="entry name" value="bZIP_plant_GBF1"/>
</dbReference>
<comment type="caution">
    <text evidence="8">The sequence shown here is derived from an EMBL/GenBank/DDBJ whole genome shotgun (WGS) entry which is preliminary data.</text>
</comment>
<evidence type="ECO:0000313" key="9">
    <source>
        <dbReference type="Proteomes" id="UP000436088"/>
    </source>
</evidence>
<evidence type="ECO:0000256" key="4">
    <source>
        <dbReference type="ARBA" id="ARBA00023163"/>
    </source>
</evidence>
<evidence type="ECO:0000256" key="3">
    <source>
        <dbReference type="ARBA" id="ARBA00023125"/>
    </source>
</evidence>
<gene>
    <name evidence="8" type="ORF">F3Y22_tig00110548pilonHSYRG00427</name>
</gene>
<evidence type="ECO:0000256" key="5">
    <source>
        <dbReference type="ARBA" id="ARBA00023242"/>
    </source>
</evidence>
<dbReference type="Gene3D" id="1.20.5.170">
    <property type="match status" value="1"/>
</dbReference>
<accession>A0A6A3ABS7</accession>
<name>A0A6A3ABS7_HIBSY</name>
<comment type="subcellular location">
    <subcellularLocation>
        <location evidence="1">Nucleus</location>
    </subcellularLocation>
</comment>
<dbReference type="PROSITE" id="PS50217">
    <property type="entry name" value="BZIP"/>
    <property type="match status" value="1"/>
</dbReference>
<dbReference type="PANTHER" id="PTHR45764:SF21">
    <property type="entry name" value="OS03G0770000 PROTEIN"/>
    <property type="match status" value="1"/>
</dbReference>
<evidence type="ECO:0000313" key="8">
    <source>
        <dbReference type="EMBL" id="KAE8701167.1"/>
    </source>
</evidence>
<dbReference type="GO" id="GO:0005634">
    <property type="term" value="C:nucleus"/>
    <property type="evidence" value="ECO:0007669"/>
    <property type="project" value="UniProtKB-SubCell"/>
</dbReference>
<dbReference type="GO" id="GO:0045893">
    <property type="term" value="P:positive regulation of DNA-templated transcription"/>
    <property type="evidence" value="ECO:0007669"/>
    <property type="project" value="TreeGrafter"/>
</dbReference>
<dbReference type="GO" id="GO:0003700">
    <property type="term" value="F:DNA-binding transcription factor activity"/>
    <property type="evidence" value="ECO:0007669"/>
    <property type="project" value="InterPro"/>
</dbReference>
<evidence type="ECO:0000256" key="1">
    <source>
        <dbReference type="ARBA" id="ARBA00004123"/>
    </source>
</evidence>
<sequence>MLFTDPITFCSNPMVESNPIPPLESGWDCSQLFTTTQSVGPAGLGSASSEANQNQNQTQTHSNSNSGLDESNQTVPIMDERKRRRMISNRESARRSRMRKQRHLENLRNQANQLRIENQQLSNRLRFLLYHSHRVRTDNDRLRSEYSMLRQILLFKQLQQFPSSAWPCNNVTVMSEQTAPLII</sequence>
<dbReference type="PANTHER" id="PTHR45764">
    <property type="entry name" value="BZIP TRANSCRIPTION FACTOR 44"/>
    <property type="match status" value="1"/>
</dbReference>
<dbReference type="InterPro" id="IPR046347">
    <property type="entry name" value="bZIP_sf"/>
</dbReference>
<protein>
    <submittedName>
        <fullName evidence="8">DUF26 domain-containing protein 2</fullName>
    </submittedName>
</protein>
<keyword evidence="5" id="KW-0539">Nucleus</keyword>